<dbReference type="SUPFAM" id="SSF55811">
    <property type="entry name" value="Nudix"/>
    <property type="match status" value="1"/>
</dbReference>
<comment type="similarity">
    <text evidence="2">Belongs to the IPP isomerase type 1 family.</text>
</comment>
<proteinExistence type="inferred from homology"/>
<feature type="domain" description="Nudix hydrolase" evidence="7">
    <location>
        <begin position="118"/>
        <end position="281"/>
    </location>
</feature>
<name>A0A7R9WCY8_9STRA</name>
<dbReference type="GO" id="GO:0005737">
    <property type="term" value="C:cytoplasm"/>
    <property type="evidence" value="ECO:0007669"/>
    <property type="project" value="TreeGrafter"/>
</dbReference>
<comment type="pathway">
    <text evidence="1">Isoprenoid biosynthesis; dimethylallyl diphosphate biosynthesis; dimethylallyl diphosphate from isopentenyl diphosphate: step 1/1.</text>
</comment>
<evidence type="ECO:0000313" key="8">
    <source>
        <dbReference type="EMBL" id="CAD8320830.1"/>
    </source>
</evidence>
<keyword evidence="6" id="KW-0732">Signal</keyword>
<feature type="signal peptide" evidence="6">
    <location>
        <begin position="1"/>
        <end position="19"/>
    </location>
</feature>
<dbReference type="PANTHER" id="PTHR10885:SF0">
    <property type="entry name" value="ISOPENTENYL-DIPHOSPHATE DELTA-ISOMERASE"/>
    <property type="match status" value="1"/>
</dbReference>
<protein>
    <recommendedName>
        <fullName evidence="3">isopentenyl-diphosphate Delta-isomerase</fullName>
        <ecNumber evidence="3">5.3.3.2</ecNumber>
    </recommendedName>
</protein>
<sequence>MTKVAAILFFARFWHHVASISSCGKSAHRIFAPFDIALSHSRKYNSIGCATAMQKRGRNWRKSCLEMEPLDYGSGMDQNAMMETDELIAVDMSDRAVPGSSISKRKAHEFNNANPRGIAHRAFSVFIFNNKNELLVTQRALSKITFPGVWTNSCCSHPLQGMSPDEVDDGVKSFPDFPGVKHAAVRKLRHELGIQSSEVPHSCFRFITKFHYWAADTITYGREAPWGEHEIDYVLFAKCEGDGPTLNINPDEVEDYKFVTAEELKKMMDDSSLLWSPWFIGIMENGGFEWWSDLDEALKAAGSRYCNRDIIFFDPPKEHMGSYNNPSHGRDTGVLTG</sequence>
<dbReference type="InterPro" id="IPR000086">
    <property type="entry name" value="NUDIX_hydrolase_dom"/>
</dbReference>
<dbReference type="GO" id="GO:0009240">
    <property type="term" value="P:isopentenyl diphosphate biosynthetic process"/>
    <property type="evidence" value="ECO:0007669"/>
    <property type="project" value="TreeGrafter"/>
</dbReference>
<dbReference type="CDD" id="cd02885">
    <property type="entry name" value="NUDIX_IPP_Isomerase"/>
    <property type="match status" value="1"/>
</dbReference>
<organism evidence="8">
    <name type="scientific">Pseudictyota dubia</name>
    <dbReference type="NCBI Taxonomy" id="2749911"/>
    <lineage>
        <taxon>Eukaryota</taxon>
        <taxon>Sar</taxon>
        <taxon>Stramenopiles</taxon>
        <taxon>Ochrophyta</taxon>
        <taxon>Bacillariophyta</taxon>
        <taxon>Mediophyceae</taxon>
        <taxon>Biddulphiophycidae</taxon>
        <taxon>Eupodiscales</taxon>
        <taxon>Odontellaceae</taxon>
        <taxon>Pseudictyota</taxon>
    </lineage>
</organism>
<feature type="chain" id="PRO_5031361930" description="isopentenyl-diphosphate Delta-isomerase" evidence="6">
    <location>
        <begin position="20"/>
        <end position="337"/>
    </location>
</feature>
<dbReference type="EMBL" id="HBED01038180">
    <property type="protein sequence ID" value="CAD8320830.1"/>
    <property type="molecule type" value="Transcribed_RNA"/>
</dbReference>
<dbReference type="InterPro" id="IPR011876">
    <property type="entry name" value="IsopentenylPP_isomerase_typ1"/>
</dbReference>
<dbReference type="GO" id="GO:0004452">
    <property type="term" value="F:isopentenyl-diphosphate delta-isomerase activity"/>
    <property type="evidence" value="ECO:0007669"/>
    <property type="project" value="UniProtKB-EC"/>
</dbReference>
<dbReference type="PANTHER" id="PTHR10885">
    <property type="entry name" value="ISOPENTENYL-DIPHOSPHATE DELTA-ISOMERASE"/>
    <property type="match status" value="1"/>
</dbReference>
<dbReference type="Gene3D" id="3.90.79.10">
    <property type="entry name" value="Nucleoside Triphosphate Pyrophosphohydrolase"/>
    <property type="match status" value="1"/>
</dbReference>
<evidence type="ECO:0000256" key="2">
    <source>
        <dbReference type="ARBA" id="ARBA00007579"/>
    </source>
</evidence>
<dbReference type="AlphaFoldDB" id="A0A7R9WCY8"/>
<evidence type="ECO:0000259" key="7">
    <source>
        <dbReference type="PROSITE" id="PS51462"/>
    </source>
</evidence>
<keyword evidence="5" id="KW-0413">Isomerase</keyword>
<gene>
    <name evidence="8" type="ORF">TDUB1175_LOCUS19246</name>
</gene>
<dbReference type="Pfam" id="PF00293">
    <property type="entry name" value="NUDIX"/>
    <property type="match status" value="1"/>
</dbReference>
<accession>A0A7R9WCY8</accession>
<dbReference type="PROSITE" id="PS51257">
    <property type="entry name" value="PROKAR_LIPOPROTEIN"/>
    <property type="match status" value="1"/>
</dbReference>
<reference evidence="8" key="1">
    <citation type="submission" date="2021-01" db="EMBL/GenBank/DDBJ databases">
        <authorList>
            <person name="Corre E."/>
            <person name="Pelletier E."/>
            <person name="Niang G."/>
            <person name="Scheremetjew M."/>
            <person name="Finn R."/>
            <person name="Kale V."/>
            <person name="Holt S."/>
            <person name="Cochrane G."/>
            <person name="Meng A."/>
            <person name="Brown T."/>
            <person name="Cohen L."/>
        </authorList>
    </citation>
    <scope>NUCLEOTIDE SEQUENCE</scope>
    <source>
        <strain evidence="8">CCMP147</strain>
    </source>
</reference>
<evidence type="ECO:0000256" key="6">
    <source>
        <dbReference type="SAM" id="SignalP"/>
    </source>
</evidence>
<evidence type="ECO:0000256" key="1">
    <source>
        <dbReference type="ARBA" id="ARBA00004826"/>
    </source>
</evidence>
<evidence type="ECO:0000256" key="5">
    <source>
        <dbReference type="ARBA" id="ARBA00023235"/>
    </source>
</evidence>
<evidence type="ECO:0000256" key="4">
    <source>
        <dbReference type="ARBA" id="ARBA00023229"/>
    </source>
</evidence>
<dbReference type="GO" id="GO:0050992">
    <property type="term" value="P:dimethylallyl diphosphate biosynthetic process"/>
    <property type="evidence" value="ECO:0007669"/>
    <property type="project" value="UniProtKB-UniPathway"/>
</dbReference>
<dbReference type="PROSITE" id="PS51462">
    <property type="entry name" value="NUDIX"/>
    <property type="match status" value="1"/>
</dbReference>
<keyword evidence="4" id="KW-0414">Isoprene biosynthesis</keyword>
<dbReference type="NCBIfam" id="TIGR02150">
    <property type="entry name" value="IPP_isom_1"/>
    <property type="match status" value="1"/>
</dbReference>
<dbReference type="EC" id="5.3.3.2" evidence="3"/>
<evidence type="ECO:0000256" key="3">
    <source>
        <dbReference type="ARBA" id="ARBA00012057"/>
    </source>
</evidence>
<dbReference type="UniPathway" id="UPA00059">
    <property type="reaction ID" value="UER00104"/>
</dbReference>
<dbReference type="InterPro" id="IPR015797">
    <property type="entry name" value="NUDIX_hydrolase-like_dom_sf"/>
</dbReference>